<dbReference type="AlphaFoldDB" id="A0A382AUP9"/>
<dbReference type="PROSITE" id="PS51790">
    <property type="entry name" value="MSRB"/>
    <property type="match status" value="1"/>
</dbReference>
<protein>
    <recommendedName>
        <fullName evidence="2">peptide-methionine (R)-S-oxide reductase</fullName>
        <ecNumber evidence="2">1.8.4.12</ecNumber>
    </recommendedName>
</protein>
<dbReference type="EC" id="1.8.4.12" evidence="2"/>
<evidence type="ECO:0000256" key="5">
    <source>
        <dbReference type="ARBA" id="ARBA00023002"/>
    </source>
</evidence>
<feature type="domain" description="MsrB" evidence="7">
    <location>
        <begin position="52"/>
        <end position="173"/>
    </location>
</feature>
<accession>A0A382AUP9</accession>
<dbReference type="GO" id="GO:0006979">
    <property type="term" value="P:response to oxidative stress"/>
    <property type="evidence" value="ECO:0007669"/>
    <property type="project" value="InterPro"/>
</dbReference>
<sequence>MKLFTIFIFIPILVAGTFNLFKENVLSAQGTRSEKELNSIHSNEQNRVMKSEKEWKQILTPEEYRILREKGTERAFTGEYDKHYENGIYLCAGCGSQLFVSGTKYDSGCGWPAFYDALPEMVDETPDNSLGRRRIEITCSKCDGHLGHVFKDGPNPTGLRYCINSASLDFKPKENAK</sequence>
<gene>
    <name evidence="8" type="ORF">METZ01_LOCUS157617</name>
</gene>
<organism evidence="8">
    <name type="scientific">marine metagenome</name>
    <dbReference type="NCBI Taxonomy" id="408172"/>
    <lineage>
        <taxon>unclassified sequences</taxon>
        <taxon>metagenomes</taxon>
        <taxon>ecological metagenomes</taxon>
    </lineage>
</organism>
<keyword evidence="4" id="KW-0862">Zinc</keyword>
<keyword evidence="3" id="KW-0479">Metal-binding</keyword>
<dbReference type="PANTHER" id="PTHR10173:SF52">
    <property type="entry name" value="METHIONINE-R-SULFOXIDE REDUCTASE B1"/>
    <property type="match status" value="1"/>
</dbReference>
<dbReference type="GO" id="GO:0046872">
    <property type="term" value="F:metal ion binding"/>
    <property type="evidence" value="ECO:0007669"/>
    <property type="project" value="UniProtKB-KW"/>
</dbReference>
<dbReference type="GO" id="GO:0005737">
    <property type="term" value="C:cytoplasm"/>
    <property type="evidence" value="ECO:0007669"/>
    <property type="project" value="TreeGrafter"/>
</dbReference>
<dbReference type="FunFam" id="2.170.150.20:FF:000009">
    <property type="entry name" value="Peptide-methionine (R)-S-oxide reductase"/>
    <property type="match status" value="1"/>
</dbReference>
<evidence type="ECO:0000259" key="7">
    <source>
        <dbReference type="PROSITE" id="PS51790"/>
    </source>
</evidence>
<reference evidence="8" key="1">
    <citation type="submission" date="2018-05" db="EMBL/GenBank/DDBJ databases">
        <authorList>
            <person name="Lanie J.A."/>
            <person name="Ng W.-L."/>
            <person name="Kazmierczak K.M."/>
            <person name="Andrzejewski T.M."/>
            <person name="Davidsen T.M."/>
            <person name="Wayne K.J."/>
            <person name="Tettelin H."/>
            <person name="Glass J.I."/>
            <person name="Rusch D."/>
            <person name="Podicherti R."/>
            <person name="Tsui H.-C.T."/>
            <person name="Winkler M.E."/>
        </authorList>
    </citation>
    <scope>NUCLEOTIDE SEQUENCE</scope>
</reference>
<dbReference type="InterPro" id="IPR028427">
    <property type="entry name" value="Met_Sox_Rdtase_MsrB"/>
</dbReference>
<evidence type="ECO:0000256" key="1">
    <source>
        <dbReference type="ARBA" id="ARBA00001947"/>
    </source>
</evidence>
<dbReference type="GO" id="GO:0033743">
    <property type="term" value="F:peptide-methionine (R)-S-oxide reductase activity"/>
    <property type="evidence" value="ECO:0007669"/>
    <property type="project" value="UniProtKB-EC"/>
</dbReference>
<keyword evidence="5" id="KW-0560">Oxidoreductase</keyword>
<name>A0A382AUP9_9ZZZZ</name>
<comment type="catalytic activity">
    <reaction evidence="6">
        <text>L-methionyl-[protein] + [thioredoxin]-disulfide + H2O = L-methionyl-(R)-S-oxide-[protein] + [thioredoxin]-dithiol</text>
        <dbReference type="Rhea" id="RHEA:24164"/>
        <dbReference type="Rhea" id="RHEA-COMP:10698"/>
        <dbReference type="Rhea" id="RHEA-COMP:10700"/>
        <dbReference type="Rhea" id="RHEA-COMP:12313"/>
        <dbReference type="Rhea" id="RHEA-COMP:12314"/>
        <dbReference type="ChEBI" id="CHEBI:15377"/>
        <dbReference type="ChEBI" id="CHEBI:16044"/>
        <dbReference type="ChEBI" id="CHEBI:29950"/>
        <dbReference type="ChEBI" id="CHEBI:45764"/>
        <dbReference type="ChEBI" id="CHEBI:50058"/>
        <dbReference type="EC" id="1.8.4.12"/>
    </reaction>
</comment>
<proteinExistence type="predicted"/>
<evidence type="ECO:0000256" key="2">
    <source>
        <dbReference type="ARBA" id="ARBA00012499"/>
    </source>
</evidence>
<dbReference type="SUPFAM" id="SSF51316">
    <property type="entry name" value="Mss4-like"/>
    <property type="match status" value="1"/>
</dbReference>
<evidence type="ECO:0000256" key="4">
    <source>
        <dbReference type="ARBA" id="ARBA00022833"/>
    </source>
</evidence>
<dbReference type="GO" id="GO:0030091">
    <property type="term" value="P:protein repair"/>
    <property type="evidence" value="ECO:0007669"/>
    <property type="project" value="InterPro"/>
</dbReference>
<dbReference type="InterPro" id="IPR011057">
    <property type="entry name" value="Mss4-like_sf"/>
</dbReference>
<evidence type="ECO:0000256" key="3">
    <source>
        <dbReference type="ARBA" id="ARBA00022723"/>
    </source>
</evidence>
<dbReference type="InterPro" id="IPR002579">
    <property type="entry name" value="Met_Sox_Rdtase_MsrB_dom"/>
</dbReference>
<dbReference type="Pfam" id="PF01641">
    <property type="entry name" value="SelR"/>
    <property type="match status" value="1"/>
</dbReference>
<comment type="cofactor">
    <cofactor evidence="1">
        <name>Zn(2+)</name>
        <dbReference type="ChEBI" id="CHEBI:29105"/>
    </cofactor>
</comment>
<evidence type="ECO:0000313" key="8">
    <source>
        <dbReference type="EMBL" id="SVB04763.1"/>
    </source>
</evidence>
<dbReference type="EMBL" id="UINC01026752">
    <property type="protein sequence ID" value="SVB04763.1"/>
    <property type="molecule type" value="Genomic_DNA"/>
</dbReference>
<dbReference type="NCBIfam" id="TIGR00357">
    <property type="entry name" value="peptide-methionine (R)-S-oxide reductase MsrB"/>
    <property type="match status" value="1"/>
</dbReference>
<dbReference type="Gene3D" id="2.170.150.20">
    <property type="entry name" value="Peptide methionine sulfoxide reductase"/>
    <property type="match status" value="1"/>
</dbReference>
<evidence type="ECO:0000256" key="6">
    <source>
        <dbReference type="ARBA" id="ARBA00048488"/>
    </source>
</evidence>
<dbReference type="PANTHER" id="PTHR10173">
    <property type="entry name" value="METHIONINE SULFOXIDE REDUCTASE"/>
    <property type="match status" value="1"/>
</dbReference>